<accession>A0A9X1HX56</accession>
<protein>
    <recommendedName>
        <fullName evidence="6">Ribosomal RNA large subunit methyltransferase F</fullName>
        <ecNumber evidence="6">2.1.1.181</ecNumber>
    </recommendedName>
    <alternativeName>
        <fullName evidence="6">23S rRNA mA1618 methyltransferase</fullName>
    </alternativeName>
    <alternativeName>
        <fullName evidence="6">rRNA adenine N-6-methyltransferase</fullName>
    </alternativeName>
</protein>
<comment type="similarity">
    <text evidence="6">Belongs to the methyltransferase superfamily. METTL16/RlmF family.</text>
</comment>
<keyword evidence="1 6" id="KW-0963">Cytoplasm</keyword>
<dbReference type="GO" id="GO:0005737">
    <property type="term" value="C:cytoplasm"/>
    <property type="evidence" value="ECO:0007669"/>
    <property type="project" value="UniProtKB-SubCell"/>
</dbReference>
<reference evidence="7" key="1">
    <citation type="submission" date="2021-10" db="EMBL/GenBank/DDBJ databases">
        <title>Tamlana sargassums sp. nov., and Tamlana laminarinivorans sp. nov., two new bacteria isolated from the brown alga.</title>
        <authorList>
            <person name="Li J."/>
        </authorList>
    </citation>
    <scope>NUCLEOTIDE SEQUENCE</scope>
    <source>
        <strain evidence="7">PT2-4</strain>
    </source>
</reference>
<evidence type="ECO:0000256" key="2">
    <source>
        <dbReference type="ARBA" id="ARBA00022552"/>
    </source>
</evidence>
<keyword evidence="3 6" id="KW-0489">Methyltransferase</keyword>
<dbReference type="InterPro" id="IPR029063">
    <property type="entry name" value="SAM-dependent_MTases_sf"/>
</dbReference>
<comment type="catalytic activity">
    <reaction evidence="6">
        <text>adenosine(1618) in 23S rRNA + S-adenosyl-L-methionine = N(6)-methyladenosine(1618) in 23S rRNA + S-adenosyl-L-homocysteine + H(+)</text>
        <dbReference type="Rhea" id="RHEA:16497"/>
        <dbReference type="Rhea" id="RHEA-COMP:10229"/>
        <dbReference type="Rhea" id="RHEA-COMP:10231"/>
        <dbReference type="ChEBI" id="CHEBI:15378"/>
        <dbReference type="ChEBI" id="CHEBI:57856"/>
        <dbReference type="ChEBI" id="CHEBI:59789"/>
        <dbReference type="ChEBI" id="CHEBI:74411"/>
        <dbReference type="ChEBI" id="CHEBI:74449"/>
        <dbReference type="EC" id="2.1.1.181"/>
    </reaction>
</comment>
<dbReference type="InterPro" id="IPR016909">
    <property type="entry name" value="rRNA_lsu_MeTfrase_F"/>
</dbReference>
<comment type="function">
    <text evidence="6">Specifically methylates the adenine in position 1618 of 23S rRNA.</text>
</comment>
<dbReference type="Pfam" id="PF05971">
    <property type="entry name" value="Methyltransf_10"/>
    <property type="match status" value="1"/>
</dbReference>
<comment type="subcellular location">
    <subcellularLocation>
        <location evidence="6">Cytoplasm</location>
    </subcellularLocation>
</comment>
<keyword evidence="2 6" id="KW-0698">rRNA processing</keyword>
<keyword evidence="8" id="KW-1185">Reference proteome</keyword>
<proteinExistence type="inferred from homology"/>
<evidence type="ECO:0000313" key="7">
    <source>
        <dbReference type="EMBL" id="MCB4797779.1"/>
    </source>
</evidence>
<dbReference type="PANTHER" id="PTHR13393">
    <property type="entry name" value="SAM-DEPENDENT METHYLTRANSFERASE"/>
    <property type="match status" value="1"/>
</dbReference>
<dbReference type="EMBL" id="JAJAPW010000001">
    <property type="protein sequence ID" value="MCB4797779.1"/>
    <property type="molecule type" value="Genomic_DNA"/>
</dbReference>
<dbReference type="PIRSF" id="PIRSF029038">
    <property type="entry name" value="Mtase_YbiN_prd"/>
    <property type="match status" value="1"/>
</dbReference>
<organism evidence="7 8">
    <name type="scientific">Neotamlana laminarinivorans</name>
    <dbReference type="NCBI Taxonomy" id="2883124"/>
    <lineage>
        <taxon>Bacteria</taxon>
        <taxon>Pseudomonadati</taxon>
        <taxon>Bacteroidota</taxon>
        <taxon>Flavobacteriia</taxon>
        <taxon>Flavobacteriales</taxon>
        <taxon>Flavobacteriaceae</taxon>
        <taxon>Neotamlana</taxon>
    </lineage>
</organism>
<dbReference type="InterPro" id="IPR010286">
    <property type="entry name" value="METTL16/RlmF"/>
</dbReference>
<dbReference type="HAMAP" id="MF_01848">
    <property type="entry name" value="23SrRNA_methyltr_F"/>
    <property type="match status" value="1"/>
</dbReference>
<evidence type="ECO:0000256" key="6">
    <source>
        <dbReference type="HAMAP-Rule" id="MF_01848"/>
    </source>
</evidence>
<dbReference type="Proteomes" id="UP001139199">
    <property type="component" value="Unassembled WGS sequence"/>
</dbReference>
<dbReference type="AlphaFoldDB" id="A0A9X1HX56"/>
<dbReference type="NCBIfam" id="NF008725">
    <property type="entry name" value="PRK11727.1"/>
    <property type="match status" value="1"/>
</dbReference>
<dbReference type="GO" id="GO:0070475">
    <property type="term" value="P:rRNA base methylation"/>
    <property type="evidence" value="ECO:0007669"/>
    <property type="project" value="TreeGrafter"/>
</dbReference>
<name>A0A9X1HX56_9FLAO</name>
<dbReference type="EC" id="2.1.1.181" evidence="6"/>
<evidence type="ECO:0000256" key="5">
    <source>
        <dbReference type="ARBA" id="ARBA00022691"/>
    </source>
</evidence>
<keyword evidence="5 6" id="KW-0949">S-adenosyl-L-methionine</keyword>
<evidence type="ECO:0000313" key="8">
    <source>
        <dbReference type="Proteomes" id="UP001139199"/>
    </source>
</evidence>
<dbReference type="RefSeq" id="WP_226541095.1">
    <property type="nucleotide sequence ID" value="NZ_JAJAPW010000001.1"/>
</dbReference>
<gene>
    <name evidence="6 7" type="primary">rlmF</name>
    <name evidence="7" type="ORF">LG649_02915</name>
</gene>
<dbReference type="Gene3D" id="3.40.50.150">
    <property type="entry name" value="Vaccinia Virus protein VP39"/>
    <property type="match status" value="1"/>
</dbReference>
<evidence type="ECO:0000256" key="4">
    <source>
        <dbReference type="ARBA" id="ARBA00022679"/>
    </source>
</evidence>
<dbReference type="SUPFAM" id="SSF53335">
    <property type="entry name" value="S-adenosyl-L-methionine-dependent methyltransferases"/>
    <property type="match status" value="1"/>
</dbReference>
<dbReference type="PANTHER" id="PTHR13393:SF0">
    <property type="entry name" value="RNA N6-ADENOSINE-METHYLTRANSFERASE METTL16"/>
    <property type="match status" value="1"/>
</dbReference>
<keyword evidence="4 6" id="KW-0808">Transferase</keyword>
<evidence type="ECO:0000256" key="1">
    <source>
        <dbReference type="ARBA" id="ARBA00022490"/>
    </source>
</evidence>
<sequence length="292" mass="33675">MKTKTELHKNNKHKYGYNLDALCLVCPELNTFVYVNKYNKKTIDFANPKAVKLLNKALLISHYHIEYWEFPDDNLCPPIPGRVDYIHYLNDLLIGHNITKNILVLDVGTGATCIYPLLGYAEYNWQFVGTDIDKSSLESAEHIVASNNLSKKISFRYQKEVKHILNGVIKPSDRFSVSMCNPPFYKSEKEAIDATTRKQNNLKTTKEKLTRNFSGKHNELWYEGGEKAFLHNYIYESTGFKDNCIWFTSLVSKKELLKGLEVSLKKLKATQVKIINMGQGHKLSRIIAWTFQ</sequence>
<dbReference type="GO" id="GO:0052907">
    <property type="term" value="F:23S rRNA (adenine(1618)-N(6))-methyltransferase activity"/>
    <property type="evidence" value="ECO:0007669"/>
    <property type="project" value="UniProtKB-EC"/>
</dbReference>
<comment type="caution">
    <text evidence="7">The sequence shown here is derived from an EMBL/GenBank/DDBJ whole genome shotgun (WGS) entry which is preliminary data.</text>
</comment>
<evidence type="ECO:0000256" key="3">
    <source>
        <dbReference type="ARBA" id="ARBA00022603"/>
    </source>
</evidence>